<organism evidence="5 6">
    <name type="scientific">Copranaerobaculum intestinale</name>
    <dbReference type="NCBI Taxonomy" id="2692629"/>
    <lineage>
        <taxon>Bacteria</taxon>
        <taxon>Bacillati</taxon>
        <taxon>Bacillota</taxon>
        <taxon>Erysipelotrichia</taxon>
        <taxon>Erysipelotrichales</taxon>
        <taxon>Erysipelotrichaceae</taxon>
        <taxon>Copranaerobaculum</taxon>
    </lineage>
</organism>
<dbReference type="RefSeq" id="WP_160623890.1">
    <property type="nucleotide sequence ID" value="NZ_WUUQ01000001.1"/>
</dbReference>
<dbReference type="EMBL" id="WUUQ01000001">
    <property type="protein sequence ID" value="MXQ72389.1"/>
    <property type="molecule type" value="Genomic_DNA"/>
</dbReference>
<dbReference type="PANTHER" id="PTHR43085:SF41">
    <property type="entry name" value="FRUCTOSELYSINE 6-KINASE"/>
    <property type="match status" value="1"/>
</dbReference>
<protein>
    <submittedName>
        <fullName evidence="5">Carbohydrate kinase</fullName>
    </submittedName>
</protein>
<dbReference type="SUPFAM" id="SSF53613">
    <property type="entry name" value="Ribokinase-like"/>
    <property type="match status" value="1"/>
</dbReference>
<reference evidence="5 6" key="2">
    <citation type="submission" date="2020-01" db="EMBL/GenBank/DDBJ databases">
        <title>Clostridiaceae sp. nov. isolated from the gut of human by culturomics.</title>
        <authorList>
            <person name="Chang Y."/>
        </authorList>
    </citation>
    <scope>NUCLEOTIDE SEQUENCE [LARGE SCALE GENOMIC DNA]</scope>
    <source>
        <strain evidence="5 6">DONG20-135</strain>
    </source>
</reference>
<proteinExistence type="inferred from homology"/>
<dbReference type="InterPro" id="IPR050306">
    <property type="entry name" value="PfkB_Carbo_kinase"/>
</dbReference>
<accession>A0A6N8U784</accession>
<dbReference type="Pfam" id="PF00294">
    <property type="entry name" value="PfkB"/>
    <property type="match status" value="1"/>
</dbReference>
<dbReference type="Gene3D" id="3.40.1190.20">
    <property type="match status" value="1"/>
</dbReference>
<keyword evidence="2" id="KW-0808">Transferase</keyword>
<dbReference type="GO" id="GO:0016301">
    <property type="term" value="F:kinase activity"/>
    <property type="evidence" value="ECO:0007669"/>
    <property type="project" value="UniProtKB-KW"/>
</dbReference>
<evidence type="ECO:0000259" key="4">
    <source>
        <dbReference type="Pfam" id="PF00294"/>
    </source>
</evidence>
<dbReference type="InterPro" id="IPR011611">
    <property type="entry name" value="PfkB_dom"/>
</dbReference>
<dbReference type="Proteomes" id="UP000434036">
    <property type="component" value="Unassembled WGS sequence"/>
</dbReference>
<dbReference type="InterPro" id="IPR029056">
    <property type="entry name" value="Ribokinase-like"/>
</dbReference>
<reference evidence="5 6" key="1">
    <citation type="submission" date="2019-12" db="EMBL/GenBank/DDBJ databases">
        <authorList>
            <person name="Yang R."/>
        </authorList>
    </citation>
    <scope>NUCLEOTIDE SEQUENCE [LARGE SCALE GENOMIC DNA]</scope>
    <source>
        <strain evidence="5 6">DONG20-135</strain>
    </source>
</reference>
<dbReference type="AlphaFoldDB" id="A0A6N8U784"/>
<name>A0A6N8U784_9FIRM</name>
<gene>
    <name evidence="5" type="ORF">GSF08_00345</name>
</gene>
<keyword evidence="3 5" id="KW-0418">Kinase</keyword>
<evidence type="ECO:0000256" key="2">
    <source>
        <dbReference type="ARBA" id="ARBA00022679"/>
    </source>
</evidence>
<evidence type="ECO:0000313" key="6">
    <source>
        <dbReference type="Proteomes" id="UP000434036"/>
    </source>
</evidence>
<sequence length="285" mass="31384">MTYHVNVLGFGDNVVDKYEHLKTMYPGGNTVNFAVYAKMFGAQRAAYMGIFGDDKEAEHVITSMQEEDIELIKCRQVVGENGCARATVIDNDRVFLGSNEGGIRGEMLFALDRFDMEYVKQFDLVHSGNYCFTERQLPKIKKAGVPISFDFSDDSTKEYYEQIAPMVDYAFMSCSEMSEADVKEHLKMVVGLGPKFACASRGADGCIAYDGKEFYHQSAKPVENIVDTMGAGDSLLTSFLVGYVEKVKDGKAGPDAIRECLDKAAGFASKICGVAGAWGHGKIYE</sequence>
<comment type="caution">
    <text evidence="5">The sequence shown here is derived from an EMBL/GenBank/DDBJ whole genome shotgun (WGS) entry which is preliminary data.</text>
</comment>
<comment type="similarity">
    <text evidence="1">Belongs to the carbohydrate kinase PfkB family.</text>
</comment>
<evidence type="ECO:0000256" key="3">
    <source>
        <dbReference type="ARBA" id="ARBA00022777"/>
    </source>
</evidence>
<feature type="domain" description="Carbohydrate kinase PfkB" evidence="4">
    <location>
        <begin position="22"/>
        <end position="277"/>
    </location>
</feature>
<evidence type="ECO:0000256" key="1">
    <source>
        <dbReference type="ARBA" id="ARBA00010688"/>
    </source>
</evidence>
<dbReference type="PANTHER" id="PTHR43085">
    <property type="entry name" value="HEXOKINASE FAMILY MEMBER"/>
    <property type="match status" value="1"/>
</dbReference>
<evidence type="ECO:0000313" key="5">
    <source>
        <dbReference type="EMBL" id="MXQ72389.1"/>
    </source>
</evidence>
<keyword evidence="6" id="KW-1185">Reference proteome</keyword>